<evidence type="ECO:0000256" key="1">
    <source>
        <dbReference type="ARBA" id="ARBA00006817"/>
    </source>
</evidence>
<feature type="domain" description="Activator of Hsp90 ATPase homologue 1/2-like C-terminal" evidence="2">
    <location>
        <begin position="14"/>
        <end position="141"/>
    </location>
</feature>
<sequence>MSAQTFVYATYIAASKEQVWDALTNGDITEQYFFGTRVESEWTEGSDVNYYREGQVCDYGSVLKCDPYKLLSYTWINSSDKYPRTSPTVVTFKFQPMGEAVKLTLKHENLLETDYIEDEDTFVGFNNGWPAILSNLKTFLETGKVLNLM</sequence>
<dbReference type="Gene3D" id="3.30.530.20">
    <property type="match status" value="1"/>
</dbReference>
<dbReference type="Proteomes" id="UP000255326">
    <property type="component" value="Unassembled WGS sequence"/>
</dbReference>
<protein>
    <submittedName>
        <fullName evidence="3">Uncharacterized protein YndB with AHSA1/START domain</fullName>
    </submittedName>
</protein>
<gene>
    <name evidence="3" type="ORF">DFR59_102282</name>
</gene>
<dbReference type="OrthoDB" id="9800600at2"/>
<organism evidence="3 4">
    <name type="scientific">Falsibacillus pallidus</name>
    <dbReference type="NCBI Taxonomy" id="493781"/>
    <lineage>
        <taxon>Bacteria</taxon>
        <taxon>Bacillati</taxon>
        <taxon>Bacillota</taxon>
        <taxon>Bacilli</taxon>
        <taxon>Bacillales</taxon>
        <taxon>Bacillaceae</taxon>
        <taxon>Falsibacillus</taxon>
    </lineage>
</organism>
<dbReference type="InterPro" id="IPR023393">
    <property type="entry name" value="START-like_dom_sf"/>
</dbReference>
<dbReference type="RefSeq" id="WP_114744482.1">
    <property type="nucleotide sequence ID" value="NZ_QQAY01000002.1"/>
</dbReference>
<keyword evidence="4" id="KW-1185">Reference proteome</keyword>
<dbReference type="InterPro" id="IPR013538">
    <property type="entry name" value="ASHA1/2-like_C"/>
</dbReference>
<dbReference type="CDD" id="cd08893">
    <property type="entry name" value="SRPBCC_CalC_Aha1-like_GntR-HTH"/>
    <property type="match status" value="1"/>
</dbReference>
<proteinExistence type="inferred from homology"/>
<comment type="similarity">
    <text evidence="1">Belongs to the AHA1 family.</text>
</comment>
<dbReference type="AlphaFoldDB" id="A0A370GQ64"/>
<dbReference type="EMBL" id="QQAY01000002">
    <property type="protein sequence ID" value="RDI45651.1"/>
    <property type="molecule type" value="Genomic_DNA"/>
</dbReference>
<dbReference type="SUPFAM" id="SSF55961">
    <property type="entry name" value="Bet v1-like"/>
    <property type="match status" value="1"/>
</dbReference>
<name>A0A370GQ64_9BACI</name>
<dbReference type="Pfam" id="PF08327">
    <property type="entry name" value="AHSA1"/>
    <property type="match status" value="1"/>
</dbReference>
<comment type="caution">
    <text evidence="3">The sequence shown here is derived from an EMBL/GenBank/DDBJ whole genome shotgun (WGS) entry which is preliminary data.</text>
</comment>
<evidence type="ECO:0000259" key="2">
    <source>
        <dbReference type="Pfam" id="PF08327"/>
    </source>
</evidence>
<reference evidence="3 4" key="1">
    <citation type="submission" date="2018-07" db="EMBL/GenBank/DDBJ databases">
        <title>Genomic Encyclopedia of Type Strains, Phase IV (KMG-IV): sequencing the most valuable type-strain genomes for metagenomic binning, comparative biology and taxonomic classification.</title>
        <authorList>
            <person name="Goeker M."/>
        </authorList>
    </citation>
    <scope>NUCLEOTIDE SEQUENCE [LARGE SCALE GENOMIC DNA]</scope>
    <source>
        <strain evidence="3 4">DSM 25281</strain>
    </source>
</reference>
<accession>A0A370GQ64</accession>
<evidence type="ECO:0000313" key="3">
    <source>
        <dbReference type="EMBL" id="RDI45651.1"/>
    </source>
</evidence>
<evidence type="ECO:0000313" key="4">
    <source>
        <dbReference type="Proteomes" id="UP000255326"/>
    </source>
</evidence>